<comment type="caution">
    <text evidence="1">The sequence shown here is derived from an EMBL/GenBank/DDBJ whole genome shotgun (WGS) entry which is preliminary data.</text>
</comment>
<dbReference type="Proteomes" id="UP001163321">
    <property type="component" value="Chromosome 5"/>
</dbReference>
<name>A0ACC0VXI0_9STRA</name>
<keyword evidence="2" id="KW-1185">Reference proteome</keyword>
<proteinExistence type="predicted"/>
<protein>
    <submittedName>
        <fullName evidence="1">Uncharacterized protein</fullName>
    </submittedName>
</protein>
<evidence type="ECO:0000313" key="2">
    <source>
        <dbReference type="Proteomes" id="UP001163321"/>
    </source>
</evidence>
<sequence length="148" mass="17365">MSAIRHHDDDAHDEEDTVLRRRRCQDSSSHDEDDDNEEGEDIEVSEDEKEEEENEEDIVEEEYLDDEDAGVHDYEAEKEIAARELRLKTWSSIRPAKATNKVWKYFKKYKDRAMHKDKAICDLCNSEVNIGLKGTTTNLTKLLRLNHK</sequence>
<evidence type="ECO:0000313" key="1">
    <source>
        <dbReference type="EMBL" id="KAI9911212.1"/>
    </source>
</evidence>
<gene>
    <name evidence="1" type="ORF">PsorP6_008724</name>
</gene>
<dbReference type="EMBL" id="CM047584">
    <property type="protein sequence ID" value="KAI9911212.1"/>
    <property type="molecule type" value="Genomic_DNA"/>
</dbReference>
<reference evidence="1 2" key="1">
    <citation type="journal article" date="2022" name="bioRxiv">
        <title>The genome of the oomycete Peronosclerospora sorghi, a cosmopolitan pathogen of maize and sorghum, is inflated with dispersed pseudogenes.</title>
        <authorList>
            <person name="Fletcher K."/>
            <person name="Martin F."/>
            <person name="Isakeit T."/>
            <person name="Cavanaugh K."/>
            <person name="Magill C."/>
            <person name="Michelmore R."/>
        </authorList>
    </citation>
    <scope>NUCLEOTIDE SEQUENCE [LARGE SCALE GENOMIC DNA]</scope>
    <source>
        <strain evidence="1">P6</strain>
    </source>
</reference>
<accession>A0ACC0VXI0</accession>
<organism evidence="1 2">
    <name type="scientific">Peronosclerospora sorghi</name>
    <dbReference type="NCBI Taxonomy" id="230839"/>
    <lineage>
        <taxon>Eukaryota</taxon>
        <taxon>Sar</taxon>
        <taxon>Stramenopiles</taxon>
        <taxon>Oomycota</taxon>
        <taxon>Peronosporomycetes</taxon>
        <taxon>Peronosporales</taxon>
        <taxon>Peronosporaceae</taxon>
        <taxon>Peronosclerospora</taxon>
    </lineage>
</organism>